<dbReference type="Gene3D" id="6.10.140.2220">
    <property type="match status" value="1"/>
</dbReference>
<dbReference type="SUPFAM" id="SSF82199">
    <property type="entry name" value="SET domain"/>
    <property type="match status" value="1"/>
</dbReference>
<dbReference type="PROSITE" id="PS50865">
    <property type="entry name" value="ZF_MYND_2"/>
    <property type="match status" value="1"/>
</dbReference>
<comment type="caution">
    <text evidence="6">The sequence shown here is derived from an EMBL/GenBank/DDBJ whole genome shotgun (WGS) entry which is preliminary data.</text>
</comment>
<evidence type="ECO:0000256" key="1">
    <source>
        <dbReference type="ARBA" id="ARBA00022723"/>
    </source>
</evidence>
<evidence type="ECO:0000256" key="3">
    <source>
        <dbReference type="ARBA" id="ARBA00022833"/>
    </source>
</evidence>
<sequence>FAPLHFTMVVSTPPLASNKYKIFDQPFAHQLLHPQVDNYCSYCLRAPEESKKLLKCSACQFVQYCDQDCQKSAWSVHKHECRRLKQVFPYLPMTEVSFLSKVVDRVLCLSEKGDEHGWERERTFDSLLGHQDAIQKDEAKMAHFEKILSKMTVFRGDEMVSREVFFKIFCKVSINSHSIHSNAGIEIGMALDLGISKYNHSCRPTCAMVFDGIRVFFRPLIPEISIDDLDKAFISYVDVGRSRYRRRIDLKAKWYFDCECSRCSDPEDNKLTALRCTADDCDGMLITAEDEEPMCIACSSCGAVCDESRVKEAQELMKTLPASFDPKCPVETVEEYLSQARSLLHPSNVYITRLHTALLHLKGELDLSLPSLHKTIYDNYKVCFPKADRHVAYSLLNFVTSLIKSGKRKEAVLYAYEAMTILEVCLGLEHPFYLQSLALWTYLQNESKKTDEELISLTKYGDNKPVNISKLLEFTQPTFRSLTI</sequence>
<dbReference type="PANTHER" id="PTHR12197">
    <property type="entry name" value="HISTONE-LYSINE N-METHYLTRANSFERASE SMYD"/>
    <property type="match status" value="1"/>
</dbReference>
<keyword evidence="2 4" id="KW-0863">Zinc-finger</keyword>
<dbReference type="AlphaFoldDB" id="A0AAV5WTP2"/>
<dbReference type="InterPro" id="IPR050869">
    <property type="entry name" value="H3K4_H4K5_MeTrfase"/>
</dbReference>
<keyword evidence="3" id="KW-0862">Zinc</keyword>
<protein>
    <recommendedName>
        <fullName evidence="5">MYND-type domain-containing protein</fullName>
    </recommendedName>
</protein>
<evidence type="ECO:0000259" key="5">
    <source>
        <dbReference type="PROSITE" id="PS50865"/>
    </source>
</evidence>
<gene>
    <name evidence="6" type="ORF">PFISCL1PPCAC_26267</name>
</gene>
<dbReference type="InterPro" id="IPR046341">
    <property type="entry name" value="SET_dom_sf"/>
</dbReference>
<dbReference type="Gene3D" id="2.170.270.10">
    <property type="entry name" value="SET domain"/>
    <property type="match status" value="1"/>
</dbReference>
<dbReference type="PANTHER" id="PTHR12197:SF300">
    <property type="entry name" value="HISTONE-LYSINE N-METHYLTRANSFERASE SET-18"/>
    <property type="match status" value="1"/>
</dbReference>
<organism evidence="6 7">
    <name type="scientific">Pristionchus fissidentatus</name>
    <dbReference type="NCBI Taxonomy" id="1538716"/>
    <lineage>
        <taxon>Eukaryota</taxon>
        <taxon>Metazoa</taxon>
        <taxon>Ecdysozoa</taxon>
        <taxon>Nematoda</taxon>
        <taxon>Chromadorea</taxon>
        <taxon>Rhabditida</taxon>
        <taxon>Rhabditina</taxon>
        <taxon>Diplogasteromorpha</taxon>
        <taxon>Diplogasteroidea</taxon>
        <taxon>Neodiplogasteridae</taxon>
        <taxon>Pristionchus</taxon>
    </lineage>
</organism>
<dbReference type="Gene3D" id="1.25.40.10">
    <property type="entry name" value="Tetratricopeptide repeat domain"/>
    <property type="match status" value="1"/>
</dbReference>
<dbReference type="Pfam" id="PF01753">
    <property type="entry name" value="zf-MYND"/>
    <property type="match status" value="1"/>
</dbReference>
<evidence type="ECO:0000256" key="4">
    <source>
        <dbReference type="PROSITE-ProRule" id="PRU00134"/>
    </source>
</evidence>
<evidence type="ECO:0000256" key="2">
    <source>
        <dbReference type="ARBA" id="ARBA00022771"/>
    </source>
</evidence>
<dbReference type="Proteomes" id="UP001432322">
    <property type="component" value="Unassembled WGS sequence"/>
</dbReference>
<dbReference type="PROSITE" id="PS01360">
    <property type="entry name" value="ZF_MYND_1"/>
    <property type="match status" value="1"/>
</dbReference>
<dbReference type="GO" id="GO:0008270">
    <property type="term" value="F:zinc ion binding"/>
    <property type="evidence" value="ECO:0007669"/>
    <property type="project" value="UniProtKB-KW"/>
</dbReference>
<feature type="non-terminal residue" evidence="6">
    <location>
        <position position="1"/>
    </location>
</feature>
<dbReference type="InterPro" id="IPR002893">
    <property type="entry name" value="Znf_MYND"/>
</dbReference>
<evidence type="ECO:0000313" key="7">
    <source>
        <dbReference type="Proteomes" id="UP001432322"/>
    </source>
</evidence>
<keyword evidence="7" id="KW-1185">Reference proteome</keyword>
<proteinExistence type="predicted"/>
<dbReference type="EMBL" id="BTSY01000006">
    <property type="protein sequence ID" value="GMT34970.1"/>
    <property type="molecule type" value="Genomic_DNA"/>
</dbReference>
<reference evidence="6" key="1">
    <citation type="submission" date="2023-10" db="EMBL/GenBank/DDBJ databases">
        <title>Genome assembly of Pristionchus species.</title>
        <authorList>
            <person name="Yoshida K."/>
            <person name="Sommer R.J."/>
        </authorList>
    </citation>
    <scope>NUCLEOTIDE SEQUENCE</scope>
    <source>
        <strain evidence="6">RS5133</strain>
    </source>
</reference>
<dbReference type="GO" id="GO:0005634">
    <property type="term" value="C:nucleus"/>
    <property type="evidence" value="ECO:0007669"/>
    <property type="project" value="TreeGrafter"/>
</dbReference>
<dbReference type="InterPro" id="IPR011990">
    <property type="entry name" value="TPR-like_helical_dom_sf"/>
</dbReference>
<dbReference type="SUPFAM" id="SSF144232">
    <property type="entry name" value="HIT/MYND zinc finger-like"/>
    <property type="match status" value="1"/>
</dbReference>
<feature type="domain" description="MYND-type" evidence="5">
    <location>
        <begin position="40"/>
        <end position="81"/>
    </location>
</feature>
<name>A0AAV5WTP2_9BILA</name>
<accession>A0AAV5WTP2</accession>
<evidence type="ECO:0000313" key="6">
    <source>
        <dbReference type="EMBL" id="GMT34970.1"/>
    </source>
</evidence>
<keyword evidence="1" id="KW-0479">Metal-binding</keyword>